<reference evidence="1" key="1">
    <citation type="submission" date="2019-04" db="EMBL/GenBank/DDBJ databases">
        <title>Sequencing of skin fungus with MAO and IRED activity.</title>
        <authorList>
            <person name="Marsaioli A.J."/>
            <person name="Bonatto J.M.C."/>
            <person name="Reis Junior O."/>
        </authorList>
    </citation>
    <scope>NUCLEOTIDE SEQUENCE</scope>
    <source>
        <strain evidence="1">30M1</strain>
    </source>
</reference>
<comment type="caution">
    <text evidence="1">The sequence shown here is derived from an EMBL/GenBank/DDBJ whole genome shotgun (WGS) entry which is preliminary data.</text>
</comment>
<gene>
    <name evidence="1" type="ORF">E8E13_003696</name>
</gene>
<proteinExistence type="predicted"/>
<evidence type="ECO:0000313" key="2">
    <source>
        <dbReference type="Proteomes" id="UP000801428"/>
    </source>
</evidence>
<name>A0A9P4W672_CURKU</name>
<protein>
    <submittedName>
        <fullName evidence="1">Uncharacterized protein</fullName>
    </submittedName>
</protein>
<sequence length="489" mass="55107">METASQDLAHELTNTVVSLQTTTRDVRRKIEKDQQTSLLDLTQPIGHLLDSIDATHILSLAKPTSETISELDTLDNKLLTFQTTLQKRNQWHPPEIPAPIPCSTDYLDLSDLSTAVRLLGDIIASSNPSAKLTPQAAFKNREWTWDPLWREFYSPSPATDGQPPSTLYLSRWYFDPRTRIWHHANMADSGLLPDEAQQRLGAWEEWTWDERAGEWGLDVSEELEEGVRKEGAKLPMDYVYQNASSSPDYEDLDLSGFDESGLYCCCSPPTHFDTPKGVTLQVDYKWSKFQNIVSEKDGDNLTPIYIQRFKPSKPQLQLEDATTHTQISTGTIHNISIAAECTVHGQQIDIKPLKKWKTAYNYLSTTLSPTSTPIPITWITTSSLKIWDFICIDSTTQAPIAKFSVNWWALKQVGNFHFEQSAAALSNEVRDEVVTVGLTIFYVMYVRMNNPLHLLGAAFAKPGKVEDDARVGGVELAERPDDGTKHKHV</sequence>
<dbReference type="OrthoDB" id="4725912at2759"/>
<dbReference type="AlphaFoldDB" id="A0A9P4W672"/>
<keyword evidence="2" id="KW-1185">Reference proteome</keyword>
<dbReference type="Proteomes" id="UP000801428">
    <property type="component" value="Unassembled WGS sequence"/>
</dbReference>
<dbReference type="EMBL" id="SWKU01000036">
    <property type="protein sequence ID" value="KAF2994982.1"/>
    <property type="molecule type" value="Genomic_DNA"/>
</dbReference>
<evidence type="ECO:0000313" key="1">
    <source>
        <dbReference type="EMBL" id="KAF2994982.1"/>
    </source>
</evidence>
<accession>A0A9P4W672</accession>
<organism evidence="1 2">
    <name type="scientific">Curvularia kusanoi</name>
    <name type="common">Cochliobolus kusanoi</name>
    <dbReference type="NCBI Taxonomy" id="90978"/>
    <lineage>
        <taxon>Eukaryota</taxon>
        <taxon>Fungi</taxon>
        <taxon>Dikarya</taxon>
        <taxon>Ascomycota</taxon>
        <taxon>Pezizomycotina</taxon>
        <taxon>Dothideomycetes</taxon>
        <taxon>Pleosporomycetidae</taxon>
        <taxon>Pleosporales</taxon>
        <taxon>Pleosporineae</taxon>
        <taxon>Pleosporaceae</taxon>
        <taxon>Curvularia</taxon>
    </lineage>
</organism>